<accession>A0A3M8SQ64</accession>
<keyword evidence="1" id="KW-0560">Oxidoreductase</keyword>
<name>A0A3M8SQ64_9ACTN</name>
<dbReference type="AlphaFoldDB" id="A0A3M8SQ64"/>
<reference evidence="2 3" key="1">
    <citation type="submission" date="2018-11" db="EMBL/GenBank/DDBJ databases">
        <title>The Potential of Streptomyces as Biocontrol Agents against the Tomato grey mould, Botrytis cinerea (Gray mold) Frontiers in Microbiology.</title>
        <authorList>
            <person name="Li D."/>
        </authorList>
    </citation>
    <scope>NUCLEOTIDE SEQUENCE [LARGE SCALE GENOMIC DNA]</scope>
    <source>
        <strain evidence="2 3">NEAU-LD23</strain>
    </source>
</reference>
<dbReference type="GO" id="GO:0016491">
    <property type="term" value="F:oxidoreductase activity"/>
    <property type="evidence" value="ECO:0007669"/>
    <property type="project" value="UniProtKB-KW"/>
</dbReference>
<dbReference type="Pfam" id="PF13510">
    <property type="entry name" value="Fer2_4"/>
    <property type="match status" value="1"/>
</dbReference>
<evidence type="ECO:0000313" key="3">
    <source>
        <dbReference type="Proteomes" id="UP000275401"/>
    </source>
</evidence>
<sequence length="93" mass="9953">MNRTPFTFRFDGRTIAAEPGQSIAAALIADGQRSWRRTREGGSPRGMFCGIGVCFDCLVTVNGRPNRRACLVEAAPGDVVETQEGAGRAHLAC</sequence>
<proteinExistence type="predicted"/>
<dbReference type="EMBL" id="RIBZ01000866">
    <property type="protein sequence ID" value="RNF81344.1"/>
    <property type="molecule type" value="Genomic_DNA"/>
</dbReference>
<dbReference type="Proteomes" id="UP000275401">
    <property type="component" value="Unassembled WGS sequence"/>
</dbReference>
<evidence type="ECO:0000313" key="2">
    <source>
        <dbReference type="EMBL" id="RNF81344.1"/>
    </source>
</evidence>
<dbReference type="SUPFAM" id="SSF54292">
    <property type="entry name" value="2Fe-2S ferredoxin-like"/>
    <property type="match status" value="1"/>
</dbReference>
<dbReference type="InterPro" id="IPR036010">
    <property type="entry name" value="2Fe-2S_ferredoxin-like_sf"/>
</dbReference>
<dbReference type="Gene3D" id="3.10.20.440">
    <property type="entry name" value="2Fe-2S iron-sulphur cluster binding domain, sarcosine oxidase, alpha subunit, N-terminal domain"/>
    <property type="match status" value="1"/>
</dbReference>
<dbReference type="InterPro" id="IPR042204">
    <property type="entry name" value="2Fe-2S-bd_N"/>
</dbReference>
<comment type="caution">
    <text evidence="2">The sequence shown here is derived from an EMBL/GenBank/DDBJ whole genome shotgun (WGS) entry which is preliminary data.</text>
</comment>
<dbReference type="GO" id="GO:0051536">
    <property type="term" value="F:iron-sulfur cluster binding"/>
    <property type="evidence" value="ECO:0007669"/>
    <property type="project" value="InterPro"/>
</dbReference>
<dbReference type="RefSeq" id="WP_123108229.1">
    <property type="nucleotide sequence ID" value="NZ_RIBZ01000866.1"/>
</dbReference>
<gene>
    <name evidence="2" type="ORF">EEJ42_46745</name>
</gene>
<organism evidence="2 3">
    <name type="scientific">Streptomyces botrytidirepellens</name>
    <dbReference type="NCBI Taxonomy" id="2486417"/>
    <lineage>
        <taxon>Bacteria</taxon>
        <taxon>Bacillati</taxon>
        <taxon>Actinomycetota</taxon>
        <taxon>Actinomycetes</taxon>
        <taxon>Kitasatosporales</taxon>
        <taxon>Streptomycetaceae</taxon>
        <taxon>Streptomyces</taxon>
    </lineage>
</organism>
<evidence type="ECO:0000256" key="1">
    <source>
        <dbReference type="ARBA" id="ARBA00023002"/>
    </source>
</evidence>
<protein>
    <submittedName>
        <fullName evidence="2">(2Fe-2S)-binding protein</fullName>
    </submittedName>
</protein>
<keyword evidence="3" id="KW-1185">Reference proteome</keyword>